<feature type="compositionally biased region" description="Polar residues" evidence="1">
    <location>
        <begin position="816"/>
        <end position="825"/>
    </location>
</feature>
<dbReference type="PANTHER" id="PTHR30189:SF1">
    <property type="entry name" value="LPS-ASSEMBLY PROTEIN LPTD"/>
    <property type="match status" value="1"/>
</dbReference>
<feature type="domain" description="LPS-assembly protein LptD central" evidence="2">
    <location>
        <begin position="234"/>
        <end position="631"/>
    </location>
</feature>
<dbReference type="AlphaFoldDB" id="A0A381QYM6"/>
<dbReference type="PANTHER" id="PTHR30189">
    <property type="entry name" value="LPS-ASSEMBLY PROTEIN"/>
    <property type="match status" value="1"/>
</dbReference>
<accession>A0A381QYM6</accession>
<gene>
    <name evidence="3" type="ORF">METZ01_LOCUS37114</name>
</gene>
<name>A0A381QYM6_9ZZZZ</name>
<evidence type="ECO:0000256" key="1">
    <source>
        <dbReference type="SAM" id="MobiDB-lite"/>
    </source>
</evidence>
<dbReference type="Pfam" id="PF19838">
    <property type="entry name" value="LptD_2"/>
    <property type="match status" value="1"/>
</dbReference>
<dbReference type="EMBL" id="UINC01001587">
    <property type="protein sequence ID" value="SUZ84260.1"/>
    <property type="molecule type" value="Genomic_DNA"/>
</dbReference>
<dbReference type="GO" id="GO:0009279">
    <property type="term" value="C:cell outer membrane"/>
    <property type="evidence" value="ECO:0007669"/>
    <property type="project" value="TreeGrafter"/>
</dbReference>
<feature type="region of interest" description="Disordered" evidence="1">
    <location>
        <begin position="795"/>
        <end position="847"/>
    </location>
</feature>
<proteinExistence type="predicted"/>
<evidence type="ECO:0000313" key="3">
    <source>
        <dbReference type="EMBL" id="SUZ84260.1"/>
    </source>
</evidence>
<evidence type="ECO:0000259" key="2">
    <source>
        <dbReference type="Pfam" id="PF19838"/>
    </source>
</evidence>
<reference evidence="3" key="1">
    <citation type="submission" date="2018-05" db="EMBL/GenBank/DDBJ databases">
        <authorList>
            <person name="Lanie J.A."/>
            <person name="Ng W.-L."/>
            <person name="Kazmierczak K.M."/>
            <person name="Andrzejewski T.M."/>
            <person name="Davidsen T.M."/>
            <person name="Wayne K.J."/>
            <person name="Tettelin H."/>
            <person name="Glass J.I."/>
            <person name="Rusch D."/>
            <person name="Podicherti R."/>
            <person name="Tsui H.-C.T."/>
            <person name="Winkler M.E."/>
        </authorList>
    </citation>
    <scope>NUCLEOTIDE SEQUENCE</scope>
</reference>
<organism evidence="3">
    <name type="scientific">marine metagenome</name>
    <dbReference type="NCBI Taxonomy" id="408172"/>
    <lineage>
        <taxon>unclassified sequences</taxon>
        <taxon>metagenomes</taxon>
        <taxon>ecological metagenomes</taxon>
    </lineage>
</organism>
<dbReference type="InterPro" id="IPR050218">
    <property type="entry name" value="LptD"/>
</dbReference>
<dbReference type="GO" id="GO:1990351">
    <property type="term" value="C:transporter complex"/>
    <property type="evidence" value="ECO:0007669"/>
    <property type="project" value="TreeGrafter"/>
</dbReference>
<sequence>MRLVNQTLWIIGFTAMGAFSSASAQEQVDSTRLRVIQRLERLARAPGFDSILFVQDSMRVAEIEAGRGFGGGVSTDSVVAELIALPGFTLTEYDGGAATFEAAKRVLTLIAPEGGRARVSSEGMGVEADTSILYNEETGRLQTVGQSTFTPDTGDPIESASLIFDISEERGSAFGAETSYSEGGANWLVTGDMPFAAADSSFMSHARFTSCDLEEPHYHFETDEIKIVGGNVLVARPVRLYFADVPVAWLPFVAQSLSQGRSSGILTPRFSVNDIVRTSGQYRRRVSNLGFYWAMSDYSDALVALDWFSQNFLSMTGSLRYSFNRQFLDGDLTFRRYWRVDGSSELALDTRHNWDLDERTQLRMSGRYASSNDFIRENSFNPAEVTQSIDSEGGINRRFNWGTASVGANRKQYLSDDRTEWTLPSANLSLSTITLFRNASSDARFYNNMTWSGSASFTRRTLDRVQPDVFSFSRADTETTTGSVRSTLSLGNLSLAQSVQLRQSGTLGVPEALLVMRESETPALITGSPVQDIMDSDLTWQSSVSYQQQLIGSTTITPRLSMSGNMFRSDTSAVASSLVSAPARVSFGGALKTDIYGFYGGFGGFEAIRHKLSPSIQYEWSPATSPTQLQQQLFRSRALQPKNAVSLTLNQTWEAKRRPPEGDSAVANSAAQLDSLDLAVNTQSSPSDGPTRLQQGQTVSLLALRTSVLRYDFVEADSIGAFLAGFETTRLSNQISSDFLRGLTISVNHDLFEDKEVDGQLTRTFAPHLAQVNLGFSLGSNSSIFRLLGFLRGGDEGETPAPSTEEPDVVDPFEPTGTTDESSIIPTGRRPLSSTEPARRGDRGGWNANLSYSLQRPRGDDVMMSQMLTGTITLRPTENWDLSWRTAYDLERRAFNDHTIRLSRDLHRWEANFDFLQTATGNWTFRFEVSLIDNRDLKFDYKQRNLDVGLPR</sequence>
<dbReference type="InterPro" id="IPR045659">
    <property type="entry name" value="LptD_2"/>
</dbReference>
<protein>
    <recommendedName>
        <fullName evidence="2">LPS-assembly protein LptD central domain-containing protein</fullName>
    </recommendedName>
</protein>